<dbReference type="GO" id="GO:0006355">
    <property type="term" value="P:regulation of DNA-templated transcription"/>
    <property type="evidence" value="ECO:0007669"/>
    <property type="project" value="InterPro"/>
</dbReference>
<evidence type="ECO:0000313" key="2">
    <source>
        <dbReference type="EMBL" id="OKA29271.1"/>
    </source>
</evidence>
<dbReference type="GO" id="GO:0003677">
    <property type="term" value="F:DNA binding"/>
    <property type="evidence" value="ECO:0007669"/>
    <property type="project" value="InterPro"/>
</dbReference>
<dbReference type="InterPro" id="IPR005569">
    <property type="entry name" value="Arc_DNA-bd_dom"/>
</dbReference>
<dbReference type="SUPFAM" id="SSF47598">
    <property type="entry name" value="Ribbon-helix-helix"/>
    <property type="match status" value="1"/>
</dbReference>
<protein>
    <recommendedName>
        <fullName evidence="1">Arc-like DNA binding domain-containing protein</fullName>
    </recommendedName>
</protein>
<dbReference type="AlphaFoldDB" id="A0A854A1N6"/>
<dbReference type="InterPro" id="IPR013321">
    <property type="entry name" value="Arc_rbn_hlx_hlx"/>
</dbReference>
<dbReference type="Gene3D" id="1.10.1220.10">
    <property type="entry name" value="Met repressor-like"/>
    <property type="match status" value="1"/>
</dbReference>
<gene>
    <name evidence="2" type="ORF">BOH74_00445</name>
</gene>
<evidence type="ECO:0000259" key="1">
    <source>
        <dbReference type="Pfam" id="PF03869"/>
    </source>
</evidence>
<dbReference type="InterPro" id="IPR010985">
    <property type="entry name" value="Ribbon_hlx_hlx"/>
</dbReference>
<dbReference type="EMBL" id="MPJD01000001">
    <property type="protein sequence ID" value="OKA29271.1"/>
    <property type="molecule type" value="Genomic_DNA"/>
</dbReference>
<sequence>MSDRHALPPYSLRMTADLRAKLEASAAKIKRSLNAEIIARLEESSGLATPNTGLSLSRVLPILGVGSPHRIRHQGSTYGALEDLLDLIRNAGNIGEVWLAVREGEYNHSALTLVMSIDKFILLADTTLLTIERRARETEVQELTLNLDKLGLLDGATSFLGNRVQKTGELTPKDAVTYLANQSRVPLTRKTFPEFLNLFLERPTTFTEKNIGEYFAE</sequence>
<reference evidence="2 3" key="1">
    <citation type="submission" date="2016-11" db="EMBL/GenBank/DDBJ databases">
        <title>Draft genome of Pseudomonas versuta A4R1.12.</title>
        <authorList>
            <person name="See-Too W.-S."/>
        </authorList>
    </citation>
    <scope>NUCLEOTIDE SEQUENCE [LARGE SCALE GENOMIC DNA]</scope>
    <source>
        <strain evidence="2 3">A4R1.12</strain>
    </source>
</reference>
<dbReference type="RefSeq" id="WP_073508688.1">
    <property type="nucleotide sequence ID" value="NZ_MPJD01000001.1"/>
</dbReference>
<dbReference type="Pfam" id="PF03869">
    <property type="entry name" value="Arc"/>
    <property type="match status" value="1"/>
</dbReference>
<name>A0A854A1N6_9PSED</name>
<comment type="caution">
    <text evidence="2">The sequence shown here is derived from an EMBL/GenBank/DDBJ whole genome shotgun (WGS) entry which is preliminary data.</text>
</comment>
<evidence type="ECO:0000313" key="3">
    <source>
        <dbReference type="Proteomes" id="UP000185990"/>
    </source>
</evidence>
<organism evidence="2 3">
    <name type="scientific">Pseudomonas versuta</name>
    <dbReference type="NCBI Taxonomy" id="1788301"/>
    <lineage>
        <taxon>Bacteria</taxon>
        <taxon>Pseudomonadati</taxon>
        <taxon>Pseudomonadota</taxon>
        <taxon>Gammaproteobacteria</taxon>
        <taxon>Pseudomonadales</taxon>
        <taxon>Pseudomonadaceae</taxon>
        <taxon>Pseudomonas</taxon>
    </lineage>
</organism>
<dbReference type="Proteomes" id="UP000185990">
    <property type="component" value="Unassembled WGS sequence"/>
</dbReference>
<proteinExistence type="predicted"/>
<feature type="domain" description="Arc-like DNA binding" evidence="1">
    <location>
        <begin position="8"/>
        <end position="44"/>
    </location>
</feature>
<accession>A0A854A1N6</accession>